<dbReference type="AlphaFoldDB" id="A0A2P2QV96"/>
<evidence type="ECO:0000313" key="1">
    <source>
        <dbReference type="EMBL" id="MBX70940.1"/>
    </source>
</evidence>
<sequence>MMKMKPKNQNSSHFVLEEVLLSLKKMISLATPAKLEKMGKS</sequence>
<dbReference type="EMBL" id="GGEC01090456">
    <property type="protein sequence ID" value="MBX70940.1"/>
    <property type="molecule type" value="Transcribed_RNA"/>
</dbReference>
<protein>
    <submittedName>
        <fullName evidence="1">Uncharacterized protein</fullName>
    </submittedName>
</protein>
<organism evidence="1">
    <name type="scientific">Rhizophora mucronata</name>
    <name type="common">Asiatic mangrove</name>
    <dbReference type="NCBI Taxonomy" id="61149"/>
    <lineage>
        <taxon>Eukaryota</taxon>
        <taxon>Viridiplantae</taxon>
        <taxon>Streptophyta</taxon>
        <taxon>Embryophyta</taxon>
        <taxon>Tracheophyta</taxon>
        <taxon>Spermatophyta</taxon>
        <taxon>Magnoliopsida</taxon>
        <taxon>eudicotyledons</taxon>
        <taxon>Gunneridae</taxon>
        <taxon>Pentapetalae</taxon>
        <taxon>rosids</taxon>
        <taxon>fabids</taxon>
        <taxon>Malpighiales</taxon>
        <taxon>Rhizophoraceae</taxon>
        <taxon>Rhizophora</taxon>
    </lineage>
</organism>
<reference evidence="1" key="1">
    <citation type="submission" date="2018-02" db="EMBL/GenBank/DDBJ databases">
        <title>Rhizophora mucronata_Transcriptome.</title>
        <authorList>
            <person name="Meera S.P."/>
            <person name="Sreeshan A."/>
            <person name="Augustine A."/>
        </authorList>
    </citation>
    <scope>NUCLEOTIDE SEQUENCE</scope>
    <source>
        <tissue evidence="1">Leaf</tissue>
    </source>
</reference>
<accession>A0A2P2QV96</accession>
<name>A0A2P2QV96_RHIMU</name>
<proteinExistence type="predicted"/>